<reference evidence="2" key="1">
    <citation type="journal article" date="2012" name="Nat. Biotechnol.">
        <title>Reference genome sequence of the model plant Setaria.</title>
        <authorList>
            <person name="Bennetzen J.L."/>
            <person name="Schmutz J."/>
            <person name="Wang H."/>
            <person name="Percifield R."/>
            <person name="Hawkins J."/>
            <person name="Pontaroli A.C."/>
            <person name="Estep M."/>
            <person name="Feng L."/>
            <person name="Vaughn J.N."/>
            <person name="Grimwood J."/>
            <person name="Jenkins J."/>
            <person name="Barry K."/>
            <person name="Lindquist E."/>
            <person name="Hellsten U."/>
            <person name="Deshpande S."/>
            <person name="Wang X."/>
            <person name="Wu X."/>
            <person name="Mitros T."/>
            <person name="Triplett J."/>
            <person name="Yang X."/>
            <person name="Ye C.Y."/>
            <person name="Mauro-Herrera M."/>
            <person name="Wang L."/>
            <person name="Li P."/>
            <person name="Sharma M."/>
            <person name="Sharma R."/>
            <person name="Ronald P.C."/>
            <person name="Panaud O."/>
            <person name="Kellogg E.A."/>
            <person name="Brutnell T.P."/>
            <person name="Doust A.N."/>
            <person name="Tuskan G.A."/>
            <person name="Rokhsar D."/>
            <person name="Devos K.M."/>
        </authorList>
    </citation>
    <scope>NUCLEOTIDE SEQUENCE [LARGE SCALE GENOMIC DNA]</scope>
    <source>
        <strain evidence="2">cv. Yugu1</strain>
    </source>
</reference>
<name>K3Y4K7_SETIT</name>
<organism evidence="1 2">
    <name type="scientific">Setaria italica</name>
    <name type="common">Foxtail millet</name>
    <name type="synonym">Panicum italicum</name>
    <dbReference type="NCBI Taxonomy" id="4555"/>
    <lineage>
        <taxon>Eukaryota</taxon>
        <taxon>Viridiplantae</taxon>
        <taxon>Streptophyta</taxon>
        <taxon>Embryophyta</taxon>
        <taxon>Tracheophyta</taxon>
        <taxon>Spermatophyta</taxon>
        <taxon>Magnoliopsida</taxon>
        <taxon>Liliopsida</taxon>
        <taxon>Poales</taxon>
        <taxon>Poaceae</taxon>
        <taxon>PACMAD clade</taxon>
        <taxon>Panicoideae</taxon>
        <taxon>Panicodae</taxon>
        <taxon>Paniceae</taxon>
        <taxon>Cenchrinae</taxon>
        <taxon>Setaria</taxon>
    </lineage>
</organism>
<proteinExistence type="predicted"/>
<evidence type="ECO:0000313" key="1">
    <source>
        <dbReference type="EnsemblPlants" id="KQL11396"/>
    </source>
</evidence>
<protein>
    <submittedName>
        <fullName evidence="1">Uncharacterized protein</fullName>
    </submittedName>
</protein>
<evidence type="ECO:0000313" key="2">
    <source>
        <dbReference type="Proteomes" id="UP000004995"/>
    </source>
</evidence>
<keyword evidence="2" id="KW-1185">Reference proteome</keyword>
<dbReference type="EMBL" id="AGNK02002608">
    <property type="status" value="NOT_ANNOTATED_CDS"/>
    <property type="molecule type" value="Genomic_DNA"/>
</dbReference>
<accession>K3Y4K7</accession>
<dbReference type="EnsemblPlants" id="KQL11396">
    <property type="protein sequence ID" value="KQL11396"/>
    <property type="gene ID" value="SETIT_009145mg"/>
</dbReference>
<dbReference type="Proteomes" id="UP000004995">
    <property type="component" value="Unassembled WGS sequence"/>
</dbReference>
<dbReference type="InParanoid" id="K3Y4K7"/>
<dbReference type="Gramene" id="KQL11396">
    <property type="protein sequence ID" value="KQL11396"/>
    <property type="gene ID" value="SETIT_009145mg"/>
</dbReference>
<dbReference type="HOGENOM" id="CLU_2780662_0_0_1"/>
<reference evidence="1" key="2">
    <citation type="submission" date="2018-08" db="UniProtKB">
        <authorList>
            <consortium name="EnsemblPlants"/>
        </authorList>
    </citation>
    <scope>IDENTIFICATION</scope>
    <source>
        <strain evidence="1">Yugu1</strain>
    </source>
</reference>
<dbReference type="AlphaFoldDB" id="K3Y4K7"/>
<sequence>MRVRGWAKRQLAAAVRARLGGADARGGWAEQQHGWRSDGRRWRTRLSQGRRWLILGGPSFLHGRRRRLI</sequence>